<gene>
    <name evidence="4" type="ORF">EHW97_13790</name>
</gene>
<evidence type="ECO:0000259" key="2">
    <source>
        <dbReference type="SMART" id="SM00942"/>
    </source>
</evidence>
<dbReference type="RefSeq" id="WP_124237754.1">
    <property type="nucleotide sequence ID" value="NZ_JBHUFI010000017.1"/>
</dbReference>
<dbReference type="InterPro" id="IPR015330">
    <property type="entry name" value="DNA_primase/pol_bifunc_N"/>
</dbReference>
<feature type="domain" description="DNA primase/polymerase bifunctional N-terminal" evidence="3">
    <location>
        <begin position="23"/>
        <end position="180"/>
    </location>
</feature>
<dbReference type="OrthoDB" id="3218228at2"/>
<dbReference type="Pfam" id="PF09250">
    <property type="entry name" value="Prim-Pol"/>
    <property type="match status" value="1"/>
</dbReference>
<accession>A0A3N6WB88</accession>
<evidence type="ECO:0000313" key="5">
    <source>
        <dbReference type="Proteomes" id="UP000275225"/>
    </source>
</evidence>
<keyword evidence="5" id="KW-1185">Reference proteome</keyword>
<organism evidence="4 5">
    <name type="scientific">Aeromicrobium camelliae</name>
    <dbReference type="NCBI Taxonomy" id="1538144"/>
    <lineage>
        <taxon>Bacteria</taxon>
        <taxon>Bacillati</taxon>
        <taxon>Actinomycetota</taxon>
        <taxon>Actinomycetes</taxon>
        <taxon>Propionibacteriales</taxon>
        <taxon>Nocardioidaceae</taxon>
        <taxon>Aeromicrobium</taxon>
    </lineage>
</organism>
<feature type="compositionally biased region" description="Low complexity" evidence="1">
    <location>
        <begin position="283"/>
        <end position="295"/>
    </location>
</feature>
<dbReference type="SMART" id="SM00942">
    <property type="entry name" value="PriCT_1"/>
    <property type="match status" value="1"/>
</dbReference>
<dbReference type="Proteomes" id="UP000275225">
    <property type="component" value="Unassembled WGS sequence"/>
</dbReference>
<protein>
    <recommendedName>
        <fullName evidence="6">DNA primase</fullName>
    </recommendedName>
</protein>
<dbReference type="AlphaFoldDB" id="A0A3N6WB88"/>
<dbReference type="SMART" id="SM00943">
    <property type="entry name" value="Prim-Pol"/>
    <property type="match status" value="1"/>
</dbReference>
<feature type="region of interest" description="Disordered" evidence="1">
    <location>
        <begin position="283"/>
        <end position="303"/>
    </location>
</feature>
<dbReference type="InterPro" id="IPR014820">
    <property type="entry name" value="PriCT_1"/>
</dbReference>
<evidence type="ECO:0000256" key="1">
    <source>
        <dbReference type="SAM" id="MobiDB-lite"/>
    </source>
</evidence>
<evidence type="ECO:0000259" key="3">
    <source>
        <dbReference type="SMART" id="SM00943"/>
    </source>
</evidence>
<name>A0A3N6WB88_9ACTN</name>
<evidence type="ECO:0008006" key="6">
    <source>
        <dbReference type="Google" id="ProtNLM"/>
    </source>
</evidence>
<evidence type="ECO:0000313" key="4">
    <source>
        <dbReference type="EMBL" id="RQN02322.1"/>
    </source>
</evidence>
<sequence>MTAQQRPLMPFDQTAGLPLGQAALAYARAGISVFPCWPGTKDPATRHGFHDATTDIEQVAYWWRRNPEANIAVRTGTVPRAGCGVDVLDVDAHATGSGFSVLQALRRSGLIDQWAHAVRSPSGGLHLYYPADPARPQRSWARPGSHVDLRAGGGYIMTVPSRLIVDGRSRSYTPIGAARLGAGTIDGDRIRELLTPARPARPARAVRPVPADVSERVAALRSWLSRAQEGNRNASLFWAACRMVELGATESDTLTQLGPAAEQTGLDGREIATAIRSAHRTATDVATTRTAVGGASRRHDWGR</sequence>
<dbReference type="EMBL" id="RQJX01000022">
    <property type="protein sequence ID" value="RQN02322.1"/>
    <property type="molecule type" value="Genomic_DNA"/>
</dbReference>
<reference evidence="4 5" key="1">
    <citation type="submission" date="2018-11" db="EMBL/GenBank/DDBJ databases">
        <authorList>
            <person name="Li F."/>
        </authorList>
    </citation>
    <scope>NUCLEOTIDE SEQUENCE [LARGE SCALE GENOMIC DNA]</scope>
    <source>
        <strain evidence="4 5">YS17T</strain>
    </source>
</reference>
<feature type="domain" description="Primase C-terminal 1" evidence="2">
    <location>
        <begin position="221"/>
        <end position="284"/>
    </location>
</feature>
<comment type="caution">
    <text evidence="4">The sequence shown here is derived from an EMBL/GenBank/DDBJ whole genome shotgun (WGS) entry which is preliminary data.</text>
</comment>
<dbReference type="CDD" id="cd04859">
    <property type="entry name" value="Prim_Pol"/>
    <property type="match status" value="1"/>
</dbReference>
<dbReference type="SUPFAM" id="SSF56747">
    <property type="entry name" value="Prim-pol domain"/>
    <property type="match status" value="1"/>
</dbReference>
<proteinExistence type="predicted"/>